<feature type="compositionally biased region" description="Basic and acidic residues" evidence="1">
    <location>
        <begin position="514"/>
        <end position="532"/>
    </location>
</feature>
<sequence>MSINNNSIPVVNTNQRLPPLLLPIRVNPDGLGTIPTGSSPSSSSDLNNGSSEKDTIDNATDTSNCKTQLHYSTNKSANSFTSNKDPFLKRSLEESQLTDDSNRLLKKNNDSTVIESKKFEKESSINSSVTSTSFFRTSCSNNTSKTRCEGLSSLEELATLATLENLANLASKRPKLCSSDLNDTLNAVNALLTPPSLRNLNSKSYSNKHTYINLNKKISPSYVESACSTADQLQNIMSTPNSVSSLISVTNIKKETSTNVESIDKISRKSSPLSPSVTPNYIGNDGTSSSSSARSSLAPSSTPISGSTISILSTINSATANNNINNATSVGTTTQTHIQPQTQTNYGTKRQRTGPSCDKCRLKKIKCNAVIDILIQDEKMIPMISKYLHHILNKFEFLKLKESFPALNDLDIDDDVWLPTNQILIIKHIDKLILFKPCLSCCKKKSNSNSRTNTNNSTYLNSTHHNCVSGVDSHSTTSSENSQKLVSENEQSRIKNESSSIEQFRFLKNNGPENKYEPPGKKEKDKPKDKNKIINTNIPSDNDESMGNDDMLGGNSRSHTIHDRICHPTNSDDSDNNLSSTIKLQTLESISLSPSVCTFSKGFTRADINIFSKIKSRIKKTDIFDITYEDYKKVGF</sequence>
<gene>
    <name evidence="2" type="primary">TBLA0C00140</name>
    <name evidence="2" type="ORF">TBLA_0C00140</name>
</gene>
<feature type="compositionally biased region" description="Low complexity" evidence="1">
    <location>
        <begin position="31"/>
        <end position="50"/>
    </location>
</feature>
<dbReference type="Proteomes" id="UP000002866">
    <property type="component" value="Chromosome 3"/>
</dbReference>
<dbReference type="HOGENOM" id="CLU_430321_0_0_1"/>
<feature type="compositionally biased region" description="Low complexity" evidence="1">
    <location>
        <begin position="326"/>
        <end position="344"/>
    </location>
</feature>
<feature type="compositionally biased region" description="Polar residues" evidence="1">
    <location>
        <begin position="472"/>
        <end position="489"/>
    </location>
</feature>
<evidence type="ECO:0000313" key="3">
    <source>
        <dbReference type="Proteomes" id="UP000002866"/>
    </source>
</evidence>
<feature type="compositionally biased region" description="Basic and acidic residues" evidence="1">
    <location>
        <begin position="258"/>
        <end position="267"/>
    </location>
</feature>
<dbReference type="EMBL" id="HE806318">
    <property type="protein sequence ID" value="CCH59836.1"/>
    <property type="molecule type" value="Genomic_DNA"/>
</dbReference>
<dbReference type="KEGG" id="tbl:TBLA_0C00140"/>
<protein>
    <submittedName>
        <fullName evidence="2">Uncharacterized protein</fullName>
    </submittedName>
</protein>
<feature type="region of interest" description="Disordered" evidence="1">
    <location>
        <begin position="258"/>
        <end position="304"/>
    </location>
</feature>
<accession>I2H0D4</accession>
<name>I2H0D4_HENB6</name>
<feature type="region of interest" description="Disordered" evidence="1">
    <location>
        <begin position="326"/>
        <end position="355"/>
    </location>
</feature>
<dbReference type="GO" id="GO:0008270">
    <property type="term" value="F:zinc ion binding"/>
    <property type="evidence" value="ECO:0007669"/>
    <property type="project" value="InterPro"/>
</dbReference>
<evidence type="ECO:0000256" key="1">
    <source>
        <dbReference type="SAM" id="MobiDB-lite"/>
    </source>
</evidence>
<reference evidence="2 3" key="1">
    <citation type="journal article" date="2011" name="Proc. Natl. Acad. Sci. U.S.A.">
        <title>Evolutionary erosion of yeast sex chromosomes by mating-type switching accidents.</title>
        <authorList>
            <person name="Gordon J.L."/>
            <person name="Armisen D."/>
            <person name="Proux-Wera E."/>
            <person name="Oheigeartaigh S.S."/>
            <person name="Byrne K.P."/>
            <person name="Wolfe K.H."/>
        </authorList>
    </citation>
    <scope>NUCLEOTIDE SEQUENCE [LARGE SCALE GENOMIC DNA]</scope>
    <source>
        <strain evidence="3">ATCC 34711 / CBS 6284 / DSM 70876 / NBRC 10599 / NRRL Y-10934 / UCD 77-7</strain>
    </source>
</reference>
<dbReference type="RefSeq" id="XP_004179355.1">
    <property type="nucleotide sequence ID" value="XM_004179307.1"/>
</dbReference>
<dbReference type="InParanoid" id="I2H0D4"/>
<dbReference type="eggNOG" id="ENOG502S235">
    <property type="taxonomic scope" value="Eukaryota"/>
</dbReference>
<feature type="region of interest" description="Disordered" evidence="1">
    <location>
        <begin position="31"/>
        <end position="62"/>
    </location>
</feature>
<feature type="compositionally biased region" description="Polar residues" evidence="1">
    <location>
        <begin position="269"/>
        <end position="281"/>
    </location>
</feature>
<dbReference type="AlphaFoldDB" id="I2H0D4"/>
<feature type="region of interest" description="Disordered" evidence="1">
    <location>
        <begin position="470"/>
        <end position="547"/>
    </location>
</feature>
<evidence type="ECO:0000313" key="2">
    <source>
        <dbReference type="EMBL" id="CCH59836.1"/>
    </source>
</evidence>
<dbReference type="FunCoup" id="I2H0D4">
    <property type="interactions" value="180"/>
</dbReference>
<proteinExistence type="predicted"/>
<dbReference type="GO" id="GO:0000981">
    <property type="term" value="F:DNA-binding transcription factor activity, RNA polymerase II-specific"/>
    <property type="evidence" value="ECO:0007669"/>
    <property type="project" value="InterPro"/>
</dbReference>
<dbReference type="GeneID" id="14495553"/>
<dbReference type="OrthoDB" id="4036575at2759"/>
<organism evidence="2 3">
    <name type="scientific">Henningerozyma blattae (strain ATCC 34711 / CBS 6284 / DSM 70876 / NBRC 10599 / NRRL Y-10934 / UCD 77-7)</name>
    <name type="common">Yeast</name>
    <name type="synonym">Tetrapisispora blattae</name>
    <dbReference type="NCBI Taxonomy" id="1071380"/>
    <lineage>
        <taxon>Eukaryota</taxon>
        <taxon>Fungi</taxon>
        <taxon>Dikarya</taxon>
        <taxon>Ascomycota</taxon>
        <taxon>Saccharomycotina</taxon>
        <taxon>Saccharomycetes</taxon>
        <taxon>Saccharomycetales</taxon>
        <taxon>Saccharomycetaceae</taxon>
        <taxon>Henningerozyma</taxon>
    </lineage>
</organism>
<keyword evidence="3" id="KW-1185">Reference proteome</keyword>
<feature type="compositionally biased region" description="Low complexity" evidence="1">
    <location>
        <begin position="287"/>
        <end position="304"/>
    </location>
</feature>
<dbReference type="InterPro" id="IPR001138">
    <property type="entry name" value="Zn2Cys6_DnaBD"/>
</dbReference>
<dbReference type="CDD" id="cd00067">
    <property type="entry name" value="GAL4"/>
    <property type="match status" value="1"/>
</dbReference>